<evidence type="ECO:0000256" key="5">
    <source>
        <dbReference type="ARBA" id="ARBA00022801"/>
    </source>
</evidence>
<protein>
    <recommendedName>
        <fullName evidence="4">3-hydroxyisobutyryl-CoA hydrolase, mitochondrial</fullName>
        <ecNumber evidence="3">3.1.2.4</ecNumber>
    </recommendedName>
    <alternativeName>
        <fullName evidence="7">3-hydroxyisobutyryl-coenzyme A hydrolase</fullName>
    </alternativeName>
</protein>
<feature type="domain" description="Enoyl-CoA hydratase/isomerase" evidence="8">
    <location>
        <begin position="6"/>
        <end position="177"/>
    </location>
</feature>
<reference evidence="9 10" key="1">
    <citation type="submission" date="2018-11" db="EMBL/GenBank/DDBJ databases">
        <authorList>
            <consortium name="Pathogen Informatics"/>
        </authorList>
    </citation>
    <scope>NUCLEOTIDE SEQUENCE [LARGE SCALE GENOMIC DNA]</scope>
</reference>
<dbReference type="GO" id="GO:0003860">
    <property type="term" value="F:3-hydroxyisobutyryl-CoA hydrolase activity"/>
    <property type="evidence" value="ECO:0007669"/>
    <property type="project" value="UniProtKB-EC"/>
</dbReference>
<dbReference type="InterPro" id="IPR029045">
    <property type="entry name" value="ClpP/crotonase-like_dom_sf"/>
</dbReference>
<evidence type="ECO:0000256" key="7">
    <source>
        <dbReference type="ARBA" id="ARBA00031181"/>
    </source>
</evidence>
<keyword evidence="5" id="KW-0378">Hydrolase</keyword>
<evidence type="ECO:0000259" key="8">
    <source>
        <dbReference type="Pfam" id="PF16113"/>
    </source>
</evidence>
<dbReference type="EMBL" id="UYRU01062865">
    <property type="protein sequence ID" value="VDN15546.1"/>
    <property type="molecule type" value="Genomic_DNA"/>
</dbReference>
<dbReference type="Gene3D" id="3.90.226.10">
    <property type="entry name" value="2-enoyl-CoA Hydratase, Chain A, domain 1"/>
    <property type="match status" value="1"/>
</dbReference>
<name>A0A3P7PC19_DIBLA</name>
<comment type="function">
    <text evidence="6">Hydrolyzes 3-hydroxyisobutyryl-CoA (HIBYL-CoA), a saline catabolite. Has high activity toward isobutyryl-CoA. Could be an isobutyryl-CoA dehydrogenase that functions in valine catabolism. Also hydrolyzes 3-hydroxypropanoyl-CoA.</text>
</comment>
<evidence type="ECO:0000313" key="9">
    <source>
        <dbReference type="EMBL" id="VDN15546.1"/>
    </source>
</evidence>
<dbReference type="InterPro" id="IPR045004">
    <property type="entry name" value="ECH_dom"/>
</dbReference>
<gene>
    <name evidence="9" type="ORF">DILT_LOCUS11377</name>
</gene>
<accession>A0A3P7PC19</accession>
<dbReference type="AlphaFoldDB" id="A0A3P7PC19"/>
<evidence type="ECO:0000256" key="4">
    <source>
        <dbReference type="ARBA" id="ARBA00016714"/>
    </source>
</evidence>
<comment type="catalytic activity">
    <reaction evidence="1">
        <text>3-hydroxy-2-methylpropanoyl-CoA + H2O = 3-hydroxy-2-methylpropanoate + CoA + H(+)</text>
        <dbReference type="Rhea" id="RHEA:20888"/>
        <dbReference type="ChEBI" id="CHEBI:11805"/>
        <dbReference type="ChEBI" id="CHEBI:15377"/>
        <dbReference type="ChEBI" id="CHEBI:15378"/>
        <dbReference type="ChEBI" id="CHEBI:57287"/>
        <dbReference type="ChEBI" id="CHEBI:57340"/>
        <dbReference type="EC" id="3.1.2.4"/>
    </reaction>
</comment>
<dbReference type="GO" id="GO:0006574">
    <property type="term" value="P:L-valine catabolic process"/>
    <property type="evidence" value="ECO:0007669"/>
    <property type="project" value="UniProtKB-UniPathway"/>
</dbReference>
<dbReference type="PANTHER" id="PTHR43176">
    <property type="entry name" value="3-HYDROXYISOBUTYRYL-COA HYDROLASE-RELATED"/>
    <property type="match status" value="1"/>
</dbReference>
<dbReference type="UniPathway" id="UPA00362"/>
<keyword evidence="10" id="KW-1185">Reference proteome</keyword>
<sequence length="188" mass="20949">MYLSPQISEVRDVITGLRFSPNDNVDAGIRKVMDSYHDESALALPSLEPFMPLIGKFYGESGVGVSGTMEQLIDMIKAALVAESKGSPTAQWLEEQLKSFEERSPTSLKVILKQQQLGRKLSLIDVFKMEYRLSQRFSEGHDFPEGVRAALIDKDKSPKWNPATLAEVTEDALKSLFEPLSAADEWSP</sequence>
<organism evidence="9 10">
    <name type="scientific">Dibothriocephalus latus</name>
    <name type="common">Fish tapeworm</name>
    <name type="synonym">Diphyllobothrium latum</name>
    <dbReference type="NCBI Taxonomy" id="60516"/>
    <lineage>
        <taxon>Eukaryota</taxon>
        <taxon>Metazoa</taxon>
        <taxon>Spiralia</taxon>
        <taxon>Lophotrochozoa</taxon>
        <taxon>Platyhelminthes</taxon>
        <taxon>Cestoda</taxon>
        <taxon>Eucestoda</taxon>
        <taxon>Diphyllobothriidea</taxon>
        <taxon>Diphyllobothriidae</taxon>
        <taxon>Dibothriocephalus</taxon>
    </lineage>
</organism>
<proteinExistence type="inferred from homology"/>
<dbReference type="SUPFAM" id="SSF52096">
    <property type="entry name" value="ClpP/crotonase"/>
    <property type="match status" value="1"/>
</dbReference>
<dbReference type="PANTHER" id="PTHR43176:SF3">
    <property type="entry name" value="3-HYDROXYISOBUTYRYL-COA HYDROLASE, MITOCHONDRIAL"/>
    <property type="match status" value="1"/>
</dbReference>
<dbReference type="Pfam" id="PF16113">
    <property type="entry name" value="ECH_2"/>
    <property type="match status" value="1"/>
</dbReference>
<dbReference type="OrthoDB" id="1737613at2759"/>
<evidence type="ECO:0000256" key="2">
    <source>
        <dbReference type="ARBA" id="ARBA00005254"/>
    </source>
</evidence>
<evidence type="ECO:0000256" key="1">
    <source>
        <dbReference type="ARBA" id="ARBA00001709"/>
    </source>
</evidence>
<dbReference type="EC" id="3.1.2.4" evidence="3"/>
<dbReference type="Proteomes" id="UP000281553">
    <property type="component" value="Unassembled WGS sequence"/>
</dbReference>
<evidence type="ECO:0000256" key="6">
    <source>
        <dbReference type="ARBA" id="ARBA00024871"/>
    </source>
</evidence>
<evidence type="ECO:0000313" key="10">
    <source>
        <dbReference type="Proteomes" id="UP000281553"/>
    </source>
</evidence>
<dbReference type="InterPro" id="IPR032259">
    <property type="entry name" value="HIBYL-CoA-H"/>
</dbReference>
<evidence type="ECO:0000256" key="3">
    <source>
        <dbReference type="ARBA" id="ARBA00011915"/>
    </source>
</evidence>
<comment type="similarity">
    <text evidence="2">Belongs to the enoyl-CoA hydratase/isomerase family.</text>
</comment>